<dbReference type="EMBL" id="JAPCHY010000017">
    <property type="protein sequence ID" value="MCW4474027.1"/>
    <property type="molecule type" value="Genomic_DNA"/>
</dbReference>
<dbReference type="RefSeq" id="WP_265129031.1">
    <property type="nucleotide sequence ID" value="NZ_JAPCHY010000017.1"/>
</dbReference>
<keyword evidence="1" id="KW-1133">Transmembrane helix</keyword>
<feature type="transmembrane region" description="Helical" evidence="1">
    <location>
        <begin position="32"/>
        <end position="53"/>
    </location>
</feature>
<comment type="caution">
    <text evidence="2">The sequence shown here is derived from an EMBL/GenBank/DDBJ whole genome shotgun (WGS) entry which is preliminary data.</text>
</comment>
<evidence type="ECO:0000256" key="1">
    <source>
        <dbReference type="SAM" id="Phobius"/>
    </source>
</evidence>
<evidence type="ECO:0008006" key="4">
    <source>
        <dbReference type="Google" id="ProtNLM"/>
    </source>
</evidence>
<organism evidence="2 3">
    <name type="scientific">Xanthomonas chitinilytica</name>
    <dbReference type="NCBI Taxonomy" id="2989819"/>
    <lineage>
        <taxon>Bacteria</taxon>
        <taxon>Pseudomonadati</taxon>
        <taxon>Pseudomonadota</taxon>
        <taxon>Gammaproteobacteria</taxon>
        <taxon>Lysobacterales</taxon>
        <taxon>Lysobacteraceae</taxon>
        <taxon>Xanthomonas</taxon>
    </lineage>
</organism>
<reference evidence="2 3" key="1">
    <citation type="submission" date="2022-10" db="EMBL/GenBank/DDBJ databases">
        <title>Xanthomonas sp. H13-6.</title>
        <authorList>
            <person name="Liu X."/>
            <person name="Deng Z."/>
            <person name="Jiang Y."/>
            <person name="Yu T."/>
            <person name="Ai J."/>
        </authorList>
    </citation>
    <scope>NUCLEOTIDE SEQUENCE [LARGE SCALE GENOMIC DNA]</scope>
    <source>
        <strain evidence="2 3">H13-6</strain>
    </source>
</reference>
<protein>
    <recommendedName>
        <fullName evidence="4">Glycine zipper family protein</fullName>
    </recommendedName>
</protein>
<keyword evidence="1" id="KW-0472">Membrane</keyword>
<keyword evidence="3" id="KW-1185">Reference proteome</keyword>
<evidence type="ECO:0000313" key="2">
    <source>
        <dbReference type="EMBL" id="MCW4474027.1"/>
    </source>
</evidence>
<keyword evidence="1" id="KW-0812">Transmembrane</keyword>
<sequence>MSTPPPQPVSHTTEMVIATVIGAAVGLTTGKLMLGAGVGIVVGIVLSVAKTLYVERQRRR</sequence>
<name>A0ABT3JZW8_9XANT</name>
<accession>A0ABT3JZW8</accession>
<gene>
    <name evidence="2" type="ORF">OK345_16135</name>
</gene>
<evidence type="ECO:0000313" key="3">
    <source>
        <dbReference type="Proteomes" id="UP001209922"/>
    </source>
</evidence>
<dbReference type="Proteomes" id="UP001209922">
    <property type="component" value="Unassembled WGS sequence"/>
</dbReference>
<proteinExistence type="predicted"/>